<feature type="transmembrane region" description="Helical" evidence="8">
    <location>
        <begin position="553"/>
        <end position="573"/>
    </location>
</feature>
<dbReference type="RefSeq" id="XP_013318611.1">
    <property type="nucleotide sequence ID" value="XM_013463157.1"/>
</dbReference>
<evidence type="ECO:0000256" key="1">
    <source>
        <dbReference type="ARBA" id="ARBA00004141"/>
    </source>
</evidence>
<feature type="transmembrane region" description="Helical" evidence="8">
    <location>
        <begin position="336"/>
        <end position="355"/>
    </location>
</feature>
<evidence type="ECO:0000256" key="5">
    <source>
        <dbReference type="ARBA" id="ARBA00022989"/>
    </source>
</evidence>
<comment type="similarity">
    <text evidence="2">Belongs to the MIP/aquaporin (TC 1.A.8) family.</text>
</comment>
<dbReference type="GO" id="GO:0005886">
    <property type="term" value="C:plasma membrane"/>
    <property type="evidence" value="ECO:0007669"/>
    <property type="project" value="TreeGrafter"/>
</dbReference>
<evidence type="ECO:0000313" key="9">
    <source>
        <dbReference type="EMBL" id="KIW58027.1"/>
    </source>
</evidence>
<feature type="region of interest" description="Disordered" evidence="7">
    <location>
        <begin position="1"/>
        <end position="269"/>
    </location>
</feature>
<feature type="transmembrane region" description="Helical" evidence="8">
    <location>
        <begin position="464"/>
        <end position="483"/>
    </location>
</feature>
<evidence type="ECO:0000256" key="4">
    <source>
        <dbReference type="ARBA" id="ARBA00022692"/>
    </source>
</evidence>
<evidence type="ECO:0008006" key="11">
    <source>
        <dbReference type="Google" id="ProtNLM"/>
    </source>
</evidence>
<evidence type="ECO:0000256" key="2">
    <source>
        <dbReference type="ARBA" id="ARBA00006175"/>
    </source>
</evidence>
<keyword evidence="10" id="KW-1185">Reference proteome</keyword>
<evidence type="ECO:0000256" key="6">
    <source>
        <dbReference type="ARBA" id="ARBA00023136"/>
    </source>
</evidence>
<dbReference type="AlphaFoldDB" id="A0A0D2D6V1"/>
<dbReference type="EMBL" id="KN847318">
    <property type="protein sequence ID" value="KIW58027.1"/>
    <property type="molecule type" value="Genomic_DNA"/>
</dbReference>
<feature type="compositionally biased region" description="Polar residues" evidence="7">
    <location>
        <begin position="211"/>
        <end position="226"/>
    </location>
</feature>
<dbReference type="HOGENOM" id="CLU_020019_2_1_1"/>
<dbReference type="Proteomes" id="UP000054342">
    <property type="component" value="Unassembled WGS sequence"/>
</dbReference>
<feature type="transmembrane region" description="Helical" evidence="8">
    <location>
        <begin position="495"/>
        <end position="513"/>
    </location>
</feature>
<name>A0A0D2D6V1_9EURO</name>
<dbReference type="Pfam" id="PF00230">
    <property type="entry name" value="MIP"/>
    <property type="match status" value="1"/>
</dbReference>
<gene>
    <name evidence="9" type="ORF">PV05_02579</name>
</gene>
<keyword evidence="4 8" id="KW-0812">Transmembrane</keyword>
<evidence type="ECO:0000256" key="7">
    <source>
        <dbReference type="SAM" id="MobiDB-lite"/>
    </source>
</evidence>
<comment type="subcellular location">
    <subcellularLocation>
        <location evidence="1">Membrane</location>
        <topology evidence="1">Multi-pass membrane protein</topology>
    </subcellularLocation>
</comment>
<feature type="compositionally biased region" description="Basic and acidic residues" evidence="7">
    <location>
        <begin position="188"/>
        <end position="210"/>
    </location>
</feature>
<dbReference type="SUPFAM" id="SSF81338">
    <property type="entry name" value="Aquaporin-like"/>
    <property type="match status" value="1"/>
</dbReference>
<feature type="transmembrane region" description="Helical" evidence="8">
    <location>
        <begin position="367"/>
        <end position="392"/>
    </location>
</feature>
<dbReference type="PANTHER" id="PTHR43829">
    <property type="entry name" value="AQUAPORIN OR AQUAGLYCEROPORIN RELATED"/>
    <property type="match status" value="1"/>
</dbReference>
<protein>
    <recommendedName>
        <fullName evidence="11">Aquaporin</fullName>
    </recommendedName>
</protein>
<dbReference type="Gene3D" id="1.20.1080.10">
    <property type="entry name" value="Glycerol uptake facilitator protein"/>
    <property type="match status" value="1"/>
</dbReference>
<dbReference type="GO" id="GO:0015254">
    <property type="term" value="F:glycerol channel activity"/>
    <property type="evidence" value="ECO:0007669"/>
    <property type="project" value="TreeGrafter"/>
</dbReference>
<dbReference type="NCBIfam" id="TIGR00861">
    <property type="entry name" value="MIP"/>
    <property type="match status" value="1"/>
</dbReference>
<accession>A0A0D2D6V1</accession>
<dbReference type="InterPro" id="IPR023271">
    <property type="entry name" value="Aquaporin-like"/>
</dbReference>
<feature type="compositionally biased region" description="Polar residues" evidence="7">
    <location>
        <begin position="47"/>
        <end position="58"/>
    </location>
</feature>
<dbReference type="OrthoDB" id="3222at2759"/>
<evidence type="ECO:0000313" key="10">
    <source>
        <dbReference type="Proteomes" id="UP000054342"/>
    </source>
</evidence>
<sequence length="621" mass="68038">MSQDGSFTLSSQPSRDRELGQQPTVTTTQSAPYSLAGPRVRTRPERTQTGNQEATSFVSREYLEHDPRHAEPTNQPIWGLAAPLPRVKRSGMERRQSRTARRGQQSPQRTESLRRPPTQESTQPSAPVGRAAAPQVEVTPERHEGETQQDATRREGEPQGLPERQDLLRRATTAPGSTYQSEGYPTVRPEDAIDGKPSRQEQELAREHISAQDQATSLTSPSSQGRLSAAGGPSLQRLHSGSTTPDVADQRPQDLVAGPNMSWASESEVEAARRRLQGLADTAADEPALSQHPPNIDWEEYHEAEKPDLPSQEEQPREPETFNKWGRFRNNFRQPFAEFLGTLAFMIIGLCGSVVRTTATNDYGNLLTAYLVWGLAVMIGIYIAGGVSGGHLNPSVSIMLSVFRGFPWSLCWQYIVAQMLGAIVASAIVYGLYKDAIMDYAASDVARVGPAFWTTPRDGLSATAAFFTEFTATAIASGSILALGDDRNSPPGAGMHAFIIGLLVSALCMAFSYNTGTALNPARDFGPRLITWAAGFGSEVFTLHSWWWIWGPWGGTISGALVGACFYDGLIFLGGESPINYPFEQGLTGRIKEWKERRNVSKMGRGKDAQDDIRRKVENFA</sequence>
<keyword evidence="3" id="KW-0813">Transport</keyword>
<dbReference type="InterPro" id="IPR050363">
    <property type="entry name" value="MIP/Aquaporin"/>
</dbReference>
<feature type="compositionally biased region" description="Basic and acidic residues" evidence="7">
    <location>
        <begin position="139"/>
        <end position="169"/>
    </location>
</feature>
<dbReference type="STRING" id="348802.A0A0D2D6V1"/>
<dbReference type="PRINTS" id="PR00783">
    <property type="entry name" value="MINTRINSICP"/>
</dbReference>
<dbReference type="GeneID" id="25324487"/>
<feature type="compositionally biased region" description="Basic and acidic residues" evidence="7">
    <location>
        <begin position="61"/>
        <end position="71"/>
    </location>
</feature>
<evidence type="ECO:0000256" key="8">
    <source>
        <dbReference type="SAM" id="Phobius"/>
    </source>
</evidence>
<feature type="compositionally biased region" description="Polar residues" evidence="7">
    <location>
        <begin position="21"/>
        <end position="32"/>
    </location>
</feature>
<dbReference type="CDD" id="cd00333">
    <property type="entry name" value="MIP"/>
    <property type="match status" value="1"/>
</dbReference>
<dbReference type="InterPro" id="IPR000425">
    <property type="entry name" value="MIP"/>
</dbReference>
<keyword evidence="6 8" id="KW-0472">Membrane</keyword>
<dbReference type="GO" id="GO:0015250">
    <property type="term" value="F:water channel activity"/>
    <property type="evidence" value="ECO:0007669"/>
    <property type="project" value="TreeGrafter"/>
</dbReference>
<proteinExistence type="inferred from homology"/>
<keyword evidence="5 8" id="KW-1133">Transmembrane helix</keyword>
<feature type="compositionally biased region" description="Polar residues" evidence="7">
    <location>
        <begin position="1"/>
        <end position="13"/>
    </location>
</feature>
<dbReference type="PANTHER" id="PTHR43829:SF24">
    <property type="entry name" value="MIP AQUAPORIN (EUROFUNG)"/>
    <property type="match status" value="1"/>
</dbReference>
<organism evidence="9 10">
    <name type="scientific">Exophiala xenobiotica</name>
    <dbReference type="NCBI Taxonomy" id="348802"/>
    <lineage>
        <taxon>Eukaryota</taxon>
        <taxon>Fungi</taxon>
        <taxon>Dikarya</taxon>
        <taxon>Ascomycota</taxon>
        <taxon>Pezizomycotina</taxon>
        <taxon>Eurotiomycetes</taxon>
        <taxon>Chaetothyriomycetidae</taxon>
        <taxon>Chaetothyriales</taxon>
        <taxon>Herpotrichiellaceae</taxon>
        <taxon>Exophiala</taxon>
    </lineage>
</organism>
<feature type="transmembrane region" description="Helical" evidence="8">
    <location>
        <begin position="525"/>
        <end position="547"/>
    </location>
</feature>
<feature type="compositionally biased region" description="Polar residues" evidence="7">
    <location>
        <begin position="174"/>
        <end position="183"/>
    </location>
</feature>
<reference evidence="9 10" key="1">
    <citation type="submission" date="2015-01" db="EMBL/GenBank/DDBJ databases">
        <title>The Genome Sequence of Exophiala xenobiotica CBS118157.</title>
        <authorList>
            <consortium name="The Broad Institute Genomics Platform"/>
            <person name="Cuomo C."/>
            <person name="de Hoog S."/>
            <person name="Gorbushina A."/>
            <person name="Stielow B."/>
            <person name="Teixiera M."/>
            <person name="Abouelleil A."/>
            <person name="Chapman S.B."/>
            <person name="Priest M."/>
            <person name="Young S.K."/>
            <person name="Wortman J."/>
            <person name="Nusbaum C."/>
            <person name="Birren B."/>
        </authorList>
    </citation>
    <scope>NUCLEOTIDE SEQUENCE [LARGE SCALE GENOMIC DNA]</scope>
    <source>
        <strain evidence="9 10">CBS 118157</strain>
    </source>
</reference>
<feature type="transmembrane region" description="Helical" evidence="8">
    <location>
        <begin position="412"/>
        <end position="433"/>
    </location>
</feature>
<evidence type="ECO:0000256" key="3">
    <source>
        <dbReference type="ARBA" id="ARBA00022448"/>
    </source>
</evidence>